<dbReference type="GO" id="GO:0003995">
    <property type="term" value="F:acyl-CoA dehydrogenase activity"/>
    <property type="evidence" value="ECO:0007669"/>
    <property type="project" value="InterPro"/>
</dbReference>
<feature type="domain" description="Acyl-CoA oxidase/dehydrogenase middle" evidence="7">
    <location>
        <begin position="134"/>
        <end position="231"/>
    </location>
</feature>
<protein>
    <submittedName>
        <fullName evidence="9">Acyl-CoA dehydrogenase</fullName>
    </submittedName>
</protein>
<dbReference type="Proteomes" id="UP000179616">
    <property type="component" value="Unassembled WGS sequence"/>
</dbReference>
<evidence type="ECO:0000259" key="8">
    <source>
        <dbReference type="Pfam" id="PF02771"/>
    </source>
</evidence>
<dbReference type="RefSeq" id="WP_070939004.1">
    <property type="nucleotide sequence ID" value="NZ_MLIK01000019.1"/>
</dbReference>
<evidence type="ECO:0000259" key="7">
    <source>
        <dbReference type="Pfam" id="PF02770"/>
    </source>
</evidence>
<evidence type="ECO:0000256" key="2">
    <source>
        <dbReference type="ARBA" id="ARBA00009347"/>
    </source>
</evidence>
<dbReference type="EMBL" id="MLIK01000019">
    <property type="protein sequence ID" value="OHU22567.1"/>
    <property type="molecule type" value="Genomic_DNA"/>
</dbReference>
<dbReference type="InterPro" id="IPR013786">
    <property type="entry name" value="AcylCoA_DH/ox_N"/>
</dbReference>
<dbReference type="OrthoDB" id="8876745at2"/>
<feature type="domain" description="Acyl-CoA dehydrogenase/oxidase N-terminal" evidence="8">
    <location>
        <begin position="23"/>
        <end position="122"/>
    </location>
</feature>
<dbReference type="SUPFAM" id="SSF56645">
    <property type="entry name" value="Acyl-CoA dehydrogenase NM domain-like"/>
    <property type="match status" value="1"/>
</dbReference>
<reference evidence="9 10" key="1">
    <citation type="submission" date="2016-10" db="EMBL/GenBank/DDBJ databases">
        <title>Evaluation of Human, Veterinary and Environmental Mycobacterium chelonae Isolates by Core Genome Phylogenomic Analysis, Targeted Gene Comparison, and Anti-microbial Susceptibility Patterns: A Tale of Mistaken Identities.</title>
        <authorList>
            <person name="Fogelson S.B."/>
            <person name="Camus A.C."/>
            <person name="Lorenz W."/>
            <person name="Vasireddy R."/>
            <person name="Vasireddy S."/>
            <person name="Smith T."/>
            <person name="Brown-Elliott B.A."/>
            <person name="Wallace R.J.Jr."/>
            <person name="Hasan N.A."/>
            <person name="Reischl U."/>
            <person name="Sanchez S."/>
        </authorList>
    </citation>
    <scope>NUCLEOTIDE SEQUENCE [LARGE SCALE GENOMIC DNA]</scope>
    <source>
        <strain evidence="9 10">1559</strain>
    </source>
</reference>
<name>A0A1S1LA00_9MYCO</name>
<dbReference type="InterPro" id="IPR036250">
    <property type="entry name" value="AcylCo_DH-like_C"/>
</dbReference>
<evidence type="ECO:0000313" key="9">
    <source>
        <dbReference type="EMBL" id="OHU22567.1"/>
    </source>
</evidence>
<evidence type="ECO:0000256" key="5">
    <source>
        <dbReference type="RuleBase" id="RU362125"/>
    </source>
</evidence>
<dbReference type="PANTHER" id="PTHR43884:SF12">
    <property type="entry name" value="ISOVALERYL-COA DEHYDROGENASE, MITOCHONDRIAL-RELATED"/>
    <property type="match status" value="1"/>
</dbReference>
<dbReference type="Pfam" id="PF02770">
    <property type="entry name" value="Acyl-CoA_dh_M"/>
    <property type="match status" value="1"/>
</dbReference>
<dbReference type="FunFam" id="1.20.140.10:FF:000004">
    <property type="entry name" value="Acyl-CoA dehydrogenase FadE25"/>
    <property type="match status" value="1"/>
</dbReference>
<dbReference type="AlphaFoldDB" id="A0A1S1LA00"/>
<dbReference type="InterPro" id="IPR006091">
    <property type="entry name" value="Acyl-CoA_Oxase/DH_mid-dom"/>
</dbReference>
<dbReference type="InterPro" id="IPR006089">
    <property type="entry name" value="Acyl-CoA_DH_CS"/>
</dbReference>
<comment type="similarity">
    <text evidence="2 5">Belongs to the acyl-CoA dehydrogenase family.</text>
</comment>
<evidence type="ECO:0000313" key="10">
    <source>
        <dbReference type="Proteomes" id="UP000179616"/>
    </source>
</evidence>
<dbReference type="InterPro" id="IPR009100">
    <property type="entry name" value="AcylCoA_DH/oxidase_NM_dom_sf"/>
</dbReference>
<evidence type="ECO:0000256" key="3">
    <source>
        <dbReference type="ARBA" id="ARBA00022630"/>
    </source>
</evidence>
<dbReference type="PROSITE" id="PS00073">
    <property type="entry name" value="ACYL_COA_DH_2"/>
    <property type="match status" value="1"/>
</dbReference>
<sequence>MSATTASSTATGLVDLPAAIAEARTWAHEFAEKYIRPVGSEYDEREETPWQVIREAAAAGLYSQEFALQSRDDSTGLLMPVVAEELFWGDGGIGQALVGTYLPVYALFGAATEEQIRQWLPSFFGTSSEPAVAALCASEPGAGSDAAAIRTRAKFDQATGEWVLNGVKTWASNGGIADVHVVNAVTDPDLGARGHALFYIPPGTRGLRQGQKFRKHGIRASHTAEVLLEDVRIPADNVLGGKEQLEERLAAVREGKRVRVPAGMAIFERARPANGAMAIGIARAAYEYALEYASMREQFGRPIIENQAIAFALADMATDIDAARLLVWRAASMAALERPFTRGEGSMAKLRASEVAVRTTERAIQILGGNGYTRDYPVERWARDAKIFTIFEGTSEIQRLMISSAIAKRRIR</sequence>
<feature type="domain" description="Acyl-CoA dehydrogenase/oxidase C-terminal" evidence="6">
    <location>
        <begin position="264"/>
        <end position="405"/>
    </location>
</feature>
<dbReference type="SUPFAM" id="SSF47203">
    <property type="entry name" value="Acyl-CoA dehydrogenase C-terminal domain-like"/>
    <property type="match status" value="1"/>
</dbReference>
<dbReference type="InterPro" id="IPR046373">
    <property type="entry name" value="Acyl-CoA_Oxase/DH_mid-dom_sf"/>
</dbReference>
<evidence type="ECO:0000256" key="4">
    <source>
        <dbReference type="ARBA" id="ARBA00022827"/>
    </source>
</evidence>
<comment type="caution">
    <text evidence="9">The sequence shown here is derived from an EMBL/GenBank/DDBJ whole genome shotgun (WGS) entry which is preliminary data.</text>
</comment>
<proteinExistence type="inferred from homology"/>
<keyword evidence="3 5" id="KW-0285">Flavoprotein</keyword>
<keyword evidence="4 5" id="KW-0274">FAD</keyword>
<dbReference type="InterPro" id="IPR009075">
    <property type="entry name" value="AcylCo_DH/oxidase_C"/>
</dbReference>
<dbReference type="PANTHER" id="PTHR43884">
    <property type="entry name" value="ACYL-COA DEHYDROGENASE"/>
    <property type="match status" value="1"/>
</dbReference>
<dbReference type="GO" id="GO:0050660">
    <property type="term" value="F:flavin adenine dinucleotide binding"/>
    <property type="evidence" value="ECO:0007669"/>
    <property type="project" value="InterPro"/>
</dbReference>
<dbReference type="GeneID" id="57168943"/>
<comment type="cofactor">
    <cofactor evidence="1 5">
        <name>FAD</name>
        <dbReference type="ChEBI" id="CHEBI:57692"/>
    </cofactor>
</comment>
<evidence type="ECO:0000259" key="6">
    <source>
        <dbReference type="Pfam" id="PF00441"/>
    </source>
</evidence>
<gene>
    <name evidence="9" type="ORF">BKG76_19190</name>
</gene>
<dbReference type="Pfam" id="PF02771">
    <property type="entry name" value="Acyl-CoA_dh_N"/>
    <property type="match status" value="1"/>
</dbReference>
<dbReference type="Gene3D" id="1.20.140.10">
    <property type="entry name" value="Butyryl-CoA Dehydrogenase, subunit A, domain 3"/>
    <property type="match status" value="1"/>
</dbReference>
<accession>A0A1S1LA00</accession>
<evidence type="ECO:0000256" key="1">
    <source>
        <dbReference type="ARBA" id="ARBA00001974"/>
    </source>
</evidence>
<dbReference type="Pfam" id="PF00441">
    <property type="entry name" value="Acyl-CoA_dh_1"/>
    <property type="match status" value="1"/>
</dbReference>
<dbReference type="Gene3D" id="1.10.540.10">
    <property type="entry name" value="Acyl-CoA dehydrogenase/oxidase, N-terminal domain"/>
    <property type="match status" value="1"/>
</dbReference>
<organism evidence="9 10">
    <name type="scientific">Mycobacteroides franklinii</name>
    <dbReference type="NCBI Taxonomy" id="948102"/>
    <lineage>
        <taxon>Bacteria</taxon>
        <taxon>Bacillati</taxon>
        <taxon>Actinomycetota</taxon>
        <taxon>Actinomycetes</taxon>
        <taxon>Mycobacteriales</taxon>
        <taxon>Mycobacteriaceae</taxon>
        <taxon>Mycobacteroides</taxon>
    </lineage>
</organism>
<dbReference type="InterPro" id="IPR037069">
    <property type="entry name" value="AcylCoA_DH/ox_N_sf"/>
</dbReference>
<keyword evidence="5" id="KW-0560">Oxidoreductase</keyword>
<dbReference type="STRING" id="948102.BKG76_19190"/>
<dbReference type="Gene3D" id="2.40.110.10">
    <property type="entry name" value="Butyryl-CoA Dehydrogenase, subunit A, domain 2"/>
    <property type="match status" value="1"/>
</dbReference>